<evidence type="ECO:0000313" key="2">
    <source>
        <dbReference type="EMBL" id="WPC75790.1"/>
    </source>
</evidence>
<organism evidence="2 3">
    <name type="scientific">Vibrio porteresiae DSM 19223</name>
    <dbReference type="NCBI Taxonomy" id="1123496"/>
    <lineage>
        <taxon>Bacteria</taxon>
        <taxon>Pseudomonadati</taxon>
        <taxon>Pseudomonadota</taxon>
        <taxon>Gammaproteobacteria</taxon>
        <taxon>Vibrionales</taxon>
        <taxon>Vibrionaceae</taxon>
        <taxon>Vibrio</taxon>
    </lineage>
</organism>
<dbReference type="InterPro" id="IPR000326">
    <property type="entry name" value="PAP2/HPO"/>
</dbReference>
<dbReference type="RefSeq" id="WP_261897765.1">
    <property type="nucleotide sequence ID" value="NZ_AP024896.1"/>
</dbReference>
<sequence>MSFFSIPVFAKSDKLEKVGDVGQYGIPLVAGAISLYHLDGEGLVELGEGAVWTALTTHLLKSTIDAKRPDGTDESFPSAHTASAAQGAAYLQFRYGYQYGIPAYIAAGVVGYSRIDAERHHWRDVFAGLALGTGVQYLISEQGWSVTELAIVPYWESKGLGVAISWRY</sequence>
<reference evidence="2 3" key="1">
    <citation type="submission" date="2023-11" db="EMBL/GenBank/DDBJ databases">
        <title>Plant-associative lifestyle of Vibrio porteresiae and its evolutionary dynamics.</title>
        <authorList>
            <person name="Rameshkumar N."/>
            <person name="Kirti K."/>
        </authorList>
    </citation>
    <scope>NUCLEOTIDE SEQUENCE [LARGE SCALE GENOMIC DNA]</scope>
    <source>
        <strain evidence="2 3">MSSRF30</strain>
    </source>
</reference>
<proteinExistence type="predicted"/>
<gene>
    <name evidence="2" type="ORF">R8Z52_23010</name>
</gene>
<dbReference type="Pfam" id="PF01569">
    <property type="entry name" value="PAP2"/>
    <property type="match status" value="1"/>
</dbReference>
<dbReference type="CDD" id="cd03394">
    <property type="entry name" value="PAP2_like_5"/>
    <property type="match status" value="1"/>
</dbReference>
<dbReference type="Proteomes" id="UP001304071">
    <property type="component" value="Chromosome 2"/>
</dbReference>
<dbReference type="EMBL" id="CP138204">
    <property type="protein sequence ID" value="WPC75790.1"/>
    <property type="molecule type" value="Genomic_DNA"/>
</dbReference>
<keyword evidence="3" id="KW-1185">Reference proteome</keyword>
<dbReference type="Gene3D" id="1.20.144.10">
    <property type="entry name" value="Phosphatidic acid phosphatase type 2/haloperoxidase"/>
    <property type="match status" value="1"/>
</dbReference>
<evidence type="ECO:0000313" key="3">
    <source>
        <dbReference type="Proteomes" id="UP001304071"/>
    </source>
</evidence>
<name>A0ABZ0QH73_9VIBR</name>
<dbReference type="SUPFAM" id="SSF48317">
    <property type="entry name" value="Acid phosphatase/Vanadium-dependent haloperoxidase"/>
    <property type="match status" value="1"/>
</dbReference>
<dbReference type="InterPro" id="IPR036938">
    <property type="entry name" value="PAP2/HPO_sf"/>
</dbReference>
<protein>
    <submittedName>
        <fullName evidence="2">Phosphatase PAP2 family protein</fullName>
    </submittedName>
</protein>
<feature type="domain" description="Phosphatidic acid phosphatase type 2/haloperoxidase" evidence="1">
    <location>
        <begin position="41"/>
        <end position="140"/>
    </location>
</feature>
<evidence type="ECO:0000259" key="1">
    <source>
        <dbReference type="SMART" id="SM00014"/>
    </source>
</evidence>
<accession>A0ABZ0QH73</accession>
<dbReference type="SMART" id="SM00014">
    <property type="entry name" value="acidPPc"/>
    <property type="match status" value="1"/>
</dbReference>